<feature type="transmembrane region" description="Helical" evidence="8">
    <location>
        <begin position="432"/>
        <end position="451"/>
    </location>
</feature>
<feature type="transmembrane region" description="Helical" evidence="8">
    <location>
        <begin position="373"/>
        <end position="397"/>
    </location>
</feature>
<feature type="transmembrane region" description="Helical" evidence="8">
    <location>
        <begin position="132"/>
        <end position="154"/>
    </location>
</feature>
<gene>
    <name evidence="9" type="ORF">D9619_006933</name>
</gene>
<evidence type="ECO:0000256" key="6">
    <source>
        <dbReference type="ARBA" id="ARBA00022989"/>
    </source>
</evidence>
<name>A0A8H5EX24_9AGAR</name>
<keyword evidence="5 8" id="KW-0812">Transmembrane</keyword>
<evidence type="ECO:0000256" key="3">
    <source>
        <dbReference type="ARBA" id="ARBA00022448"/>
    </source>
</evidence>
<keyword evidence="7 8" id="KW-0472">Membrane</keyword>
<feature type="transmembrane region" description="Helical" evidence="8">
    <location>
        <begin position="210"/>
        <end position="233"/>
    </location>
</feature>
<proteinExistence type="inferred from homology"/>
<evidence type="ECO:0000256" key="2">
    <source>
        <dbReference type="ARBA" id="ARBA00010892"/>
    </source>
</evidence>
<dbReference type="GO" id="GO:0005886">
    <property type="term" value="C:plasma membrane"/>
    <property type="evidence" value="ECO:0007669"/>
    <property type="project" value="UniProtKB-SubCell"/>
</dbReference>
<dbReference type="GO" id="GO:0015099">
    <property type="term" value="F:nickel cation transmembrane transporter activity"/>
    <property type="evidence" value="ECO:0007669"/>
    <property type="project" value="UniProtKB-UniRule"/>
</dbReference>
<protein>
    <recommendedName>
        <fullName evidence="8">Nickel/cobalt efflux system</fullName>
    </recommendedName>
</protein>
<evidence type="ECO:0000256" key="8">
    <source>
        <dbReference type="RuleBase" id="RU362101"/>
    </source>
</evidence>
<comment type="similarity">
    <text evidence="2 8">Belongs to the NiCoT transporter (TC 2.A.52) family.</text>
</comment>
<feature type="transmembrane region" description="Helical" evidence="8">
    <location>
        <begin position="23"/>
        <end position="45"/>
    </location>
</feature>
<dbReference type="InterPro" id="IPR004688">
    <property type="entry name" value="Ni/Co_transpt"/>
</dbReference>
<evidence type="ECO:0000313" key="10">
    <source>
        <dbReference type="Proteomes" id="UP000567179"/>
    </source>
</evidence>
<dbReference type="PANTHER" id="PTHR31611">
    <property type="entry name" value="HIGH-AFFINITY NICKEL TRANSPORT PROTEIN NIC1"/>
    <property type="match status" value="1"/>
</dbReference>
<dbReference type="InterPro" id="IPR011541">
    <property type="entry name" value="Ni/Co_transpt_high_affinity"/>
</dbReference>
<comment type="subcellular location">
    <subcellularLocation>
        <location evidence="8">Cell membrane</location>
        <topology evidence="8">Multi-pass membrane protein</topology>
    </subcellularLocation>
    <subcellularLocation>
        <location evidence="1">Endomembrane system</location>
        <topology evidence="1">Multi-pass membrane protein</topology>
    </subcellularLocation>
</comment>
<comment type="caution">
    <text evidence="9">The sequence shown here is derived from an EMBL/GenBank/DDBJ whole genome shotgun (WGS) entry which is preliminary data.</text>
</comment>
<keyword evidence="4" id="KW-0533">Nickel</keyword>
<organism evidence="9 10">
    <name type="scientific">Psilocybe cf. subviscida</name>
    <dbReference type="NCBI Taxonomy" id="2480587"/>
    <lineage>
        <taxon>Eukaryota</taxon>
        <taxon>Fungi</taxon>
        <taxon>Dikarya</taxon>
        <taxon>Basidiomycota</taxon>
        <taxon>Agaricomycotina</taxon>
        <taxon>Agaricomycetes</taxon>
        <taxon>Agaricomycetidae</taxon>
        <taxon>Agaricales</taxon>
        <taxon>Agaricineae</taxon>
        <taxon>Strophariaceae</taxon>
        <taxon>Psilocybe</taxon>
    </lineage>
</organism>
<evidence type="ECO:0000256" key="4">
    <source>
        <dbReference type="ARBA" id="ARBA00022596"/>
    </source>
</evidence>
<feature type="transmembrane region" description="Helical" evidence="8">
    <location>
        <begin position="96"/>
        <end position="120"/>
    </location>
</feature>
<sequence length="468" mass="50242">MFGLFSASRRKGRLGLTLFGRSLLLMSGELVVSVICWTVAAILFARNASTRSRLGLALLAWTLGLRHALDADHISAIDNATRNLINLGRLPVTCGLFFSLGHSTIVIIITVAIAISSSVYDRIGGVGEVGGIIGAAVSGSFLFIIGVANTVILVRILRNKRRDQLLDRRRANGEVIEAVEVKPEENHMLMMRILGPLINFVDRPWKMYPVGVLFGLGFDTASSIALLGVSALAKNTSNGASIPSSHIIILPLLFTAGMTLIDSADSVIMLYSYAGFPDRSFAIFSWTLPSEEKNAGEHRDGAEDLIEEKKDVKEKIAPVTSVDEVIDNAPVLVREVSNHAADEEKAHDSQTVAADRLTETQTNRVKTNVMSGLSIVLTLLSICLAFSISLITIMGLIGENCTKCVEAAEAEDGGGLAGSWWRGWANAGEQSGWIGIAIVGTFLVVVVGWYGGKWVLRRRSSAGDAPKA</sequence>
<dbReference type="Proteomes" id="UP000567179">
    <property type="component" value="Unassembled WGS sequence"/>
</dbReference>
<evidence type="ECO:0000256" key="7">
    <source>
        <dbReference type="ARBA" id="ARBA00023136"/>
    </source>
</evidence>
<keyword evidence="10" id="KW-1185">Reference proteome</keyword>
<dbReference type="OrthoDB" id="5197598at2759"/>
<accession>A0A8H5EX24</accession>
<evidence type="ECO:0000256" key="5">
    <source>
        <dbReference type="ARBA" id="ARBA00022692"/>
    </source>
</evidence>
<dbReference type="GO" id="GO:0012505">
    <property type="term" value="C:endomembrane system"/>
    <property type="evidence" value="ECO:0007669"/>
    <property type="project" value="UniProtKB-SubCell"/>
</dbReference>
<reference evidence="9 10" key="1">
    <citation type="journal article" date="2020" name="ISME J.">
        <title>Uncovering the hidden diversity of litter-decomposition mechanisms in mushroom-forming fungi.</title>
        <authorList>
            <person name="Floudas D."/>
            <person name="Bentzer J."/>
            <person name="Ahren D."/>
            <person name="Johansson T."/>
            <person name="Persson P."/>
            <person name="Tunlid A."/>
        </authorList>
    </citation>
    <scope>NUCLEOTIDE SEQUENCE [LARGE SCALE GENOMIC DNA]</scope>
    <source>
        <strain evidence="9 10">CBS 101986</strain>
    </source>
</reference>
<keyword evidence="6 8" id="KW-1133">Transmembrane helix</keyword>
<dbReference type="AlphaFoldDB" id="A0A8H5EX24"/>
<feature type="transmembrane region" description="Helical" evidence="8">
    <location>
        <begin position="245"/>
        <end position="271"/>
    </location>
</feature>
<evidence type="ECO:0000256" key="1">
    <source>
        <dbReference type="ARBA" id="ARBA00004127"/>
    </source>
</evidence>
<keyword evidence="3 8" id="KW-0813">Transport</keyword>
<dbReference type="PANTHER" id="PTHR31611:SF0">
    <property type="entry name" value="HIGH-AFFINITY NICKEL TRANSPORT PROTEIN NIC1"/>
    <property type="match status" value="1"/>
</dbReference>
<evidence type="ECO:0000313" key="9">
    <source>
        <dbReference type="EMBL" id="KAF5315193.1"/>
    </source>
</evidence>
<dbReference type="EMBL" id="JAACJJ010000043">
    <property type="protein sequence ID" value="KAF5315193.1"/>
    <property type="molecule type" value="Genomic_DNA"/>
</dbReference>
<dbReference type="Pfam" id="PF03824">
    <property type="entry name" value="NicO"/>
    <property type="match status" value="1"/>
</dbReference>